<dbReference type="Proteomes" id="UP000663891">
    <property type="component" value="Unassembled WGS sequence"/>
</dbReference>
<dbReference type="GO" id="GO:0003924">
    <property type="term" value="F:GTPase activity"/>
    <property type="evidence" value="ECO:0007669"/>
    <property type="project" value="InterPro"/>
</dbReference>
<evidence type="ECO:0000256" key="1">
    <source>
        <dbReference type="ARBA" id="ARBA00022741"/>
    </source>
</evidence>
<accession>A0A813VKK3</accession>
<dbReference type="PANTHER" id="PTHR11566:SF173">
    <property type="entry name" value="DYNAMIN-RELATED PROTEIN 4C"/>
    <property type="match status" value="1"/>
</dbReference>
<evidence type="ECO:0000259" key="4">
    <source>
        <dbReference type="PROSITE" id="PS51388"/>
    </source>
</evidence>
<dbReference type="SMART" id="SM00053">
    <property type="entry name" value="DYNc"/>
    <property type="match status" value="1"/>
</dbReference>
<dbReference type="Gene3D" id="1.20.120.1240">
    <property type="entry name" value="Dynamin, middle domain"/>
    <property type="match status" value="1"/>
</dbReference>
<evidence type="ECO:0000259" key="5">
    <source>
        <dbReference type="PROSITE" id="PS51718"/>
    </source>
</evidence>
<reference evidence="6" key="1">
    <citation type="submission" date="2021-02" db="EMBL/GenBank/DDBJ databases">
        <authorList>
            <person name="Nowell W R."/>
        </authorList>
    </citation>
    <scope>NUCLEOTIDE SEQUENCE</scope>
</reference>
<dbReference type="InterPro" id="IPR020850">
    <property type="entry name" value="GED_dom"/>
</dbReference>
<dbReference type="InterPro" id="IPR045063">
    <property type="entry name" value="Dynamin_N"/>
</dbReference>
<protein>
    <submittedName>
        <fullName evidence="6">Uncharacterized protein</fullName>
    </submittedName>
</protein>
<dbReference type="InterPro" id="IPR019762">
    <property type="entry name" value="Dynamin_GTPase_CS"/>
</dbReference>
<dbReference type="InterPro" id="IPR001401">
    <property type="entry name" value="Dynamin_GTPase"/>
</dbReference>
<dbReference type="PROSITE" id="PS00410">
    <property type="entry name" value="G_DYNAMIN_1"/>
    <property type="match status" value="1"/>
</dbReference>
<evidence type="ECO:0000256" key="3">
    <source>
        <dbReference type="RuleBase" id="RU003932"/>
    </source>
</evidence>
<keyword evidence="2 3" id="KW-0342">GTP-binding</keyword>
<keyword evidence="1 3" id="KW-0547">Nucleotide-binding</keyword>
<feature type="domain" description="GED" evidence="4">
    <location>
        <begin position="556"/>
        <end position="648"/>
    </location>
</feature>
<dbReference type="InterPro" id="IPR000375">
    <property type="entry name" value="Dynamin_stalk"/>
</dbReference>
<dbReference type="AlphaFoldDB" id="A0A813VKK3"/>
<dbReference type="OrthoDB" id="5061070at2759"/>
<proteinExistence type="inferred from homology"/>
<sequence length="827" mass="93541">MATFANTYDEKIRPLMDKIDQARTLLAPGNYGITFPNVVVVGDQSSGKSSLLESLSLVELPKGNGIVTRCPLVLRLRKSDERRVYRLHDDSHENKKEILNEADLNIPRYIEEETKKLAGDNKNVVRNIIELQVEDPDVRDLTLVDLPGIAHNPIAGQPEDIYEQTINLIREFITQEGSVILCVFPANVDIATVQSFKLAREFDPTGKRTIGVITKSDLATDQDMLVQQLLMDRHDVLHLKLGFVAVRNRTAKENISLPEAHVREKEFFAEHPASTAAGWDCVGIKSLIDRLATVYSDRVKEMFPKLRQDIQARLKDVKQQLSNLPPHLQTPTERVVVYNETVDLYVEKILKSHLMTSNDARQGTVTHILHKKFESYRLTVRKQRGNLFSPAYCSKVEEEMKGYSGDQLPNFLSSAILKKFVTENLDQLWNETEKLILDCFRTTMMQLRKAEDTACIDNPLLAKLMNLFRDVCSSYMKEKKDKVQDQLKELVLLEEHEPYTINTAYMYIFEKYKGPPPEVNSPFGKPPSSTSAHSDDFGDEDDVLTYKLGSSDSQAVKQMLLSLYSYWKLLTKRFIDYVTLSLRAGCVFTICPAIQQRLRRIPIEHPALVDRYLADDDFIRNKRKKCQTTEATLEKVYKILNQDETTYVNDIFSNFIDIDKDSTDLSPTIQKNLSDITDNGTISPTPPISTDFIRNKRKKCQTTEATLEKVYKILNQDETTYVNDIFSNFIDIDKDSTDLSPTIQKNLSDITDNGTISPTPPISTTIPKSSSKAIKSSLQSSNISLFSSPAPINQPSFAFPALNTVPTFSFGITSSTPSSLFGAVTPK</sequence>
<comment type="caution">
    <text evidence="6">The sequence shown here is derived from an EMBL/GenBank/DDBJ whole genome shotgun (WGS) entry which is preliminary data.</text>
</comment>
<dbReference type="InterPro" id="IPR027417">
    <property type="entry name" value="P-loop_NTPase"/>
</dbReference>
<dbReference type="PROSITE" id="PS51718">
    <property type="entry name" value="G_DYNAMIN_2"/>
    <property type="match status" value="1"/>
</dbReference>
<dbReference type="InterPro" id="IPR030381">
    <property type="entry name" value="G_DYNAMIN_dom"/>
</dbReference>
<name>A0A813VKK3_9BILA</name>
<dbReference type="GO" id="GO:0005737">
    <property type="term" value="C:cytoplasm"/>
    <property type="evidence" value="ECO:0007669"/>
    <property type="project" value="TreeGrafter"/>
</dbReference>
<evidence type="ECO:0000313" key="7">
    <source>
        <dbReference type="Proteomes" id="UP000663891"/>
    </source>
</evidence>
<dbReference type="Pfam" id="PF00350">
    <property type="entry name" value="Dynamin_N"/>
    <property type="match status" value="1"/>
</dbReference>
<dbReference type="PROSITE" id="PS51388">
    <property type="entry name" value="GED"/>
    <property type="match status" value="1"/>
</dbReference>
<feature type="domain" description="Dynamin-type G" evidence="5">
    <location>
        <begin position="32"/>
        <end position="304"/>
    </location>
</feature>
<dbReference type="InterPro" id="IPR022812">
    <property type="entry name" value="Dynamin"/>
</dbReference>
<dbReference type="GO" id="GO:0005874">
    <property type="term" value="C:microtubule"/>
    <property type="evidence" value="ECO:0007669"/>
    <property type="project" value="TreeGrafter"/>
</dbReference>
<evidence type="ECO:0000313" key="6">
    <source>
        <dbReference type="EMBL" id="CAF0838792.1"/>
    </source>
</evidence>
<comment type="similarity">
    <text evidence="3">Belongs to the TRAFAC class dynamin-like GTPase superfamily. Dynamin/Fzo/YdjA family.</text>
</comment>
<dbReference type="EMBL" id="CAJNON010000036">
    <property type="protein sequence ID" value="CAF0838792.1"/>
    <property type="molecule type" value="Genomic_DNA"/>
</dbReference>
<dbReference type="SUPFAM" id="SSF52540">
    <property type="entry name" value="P-loop containing nucleoside triphosphate hydrolases"/>
    <property type="match status" value="1"/>
</dbReference>
<dbReference type="CDD" id="cd08771">
    <property type="entry name" value="DLP_1"/>
    <property type="match status" value="1"/>
</dbReference>
<dbReference type="PANTHER" id="PTHR11566">
    <property type="entry name" value="DYNAMIN"/>
    <property type="match status" value="1"/>
</dbReference>
<dbReference type="Pfam" id="PF01031">
    <property type="entry name" value="Dynamin_M"/>
    <property type="match status" value="1"/>
</dbReference>
<dbReference type="PRINTS" id="PR00195">
    <property type="entry name" value="DYNAMIN"/>
</dbReference>
<organism evidence="6 7">
    <name type="scientific">Adineta steineri</name>
    <dbReference type="NCBI Taxonomy" id="433720"/>
    <lineage>
        <taxon>Eukaryota</taxon>
        <taxon>Metazoa</taxon>
        <taxon>Spiralia</taxon>
        <taxon>Gnathifera</taxon>
        <taxon>Rotifera</taxon>
        <taxon>Eurotatoria</taxon>
        <taxon>Bdelloidea</taxon>
        <taxon>Adinetida</taxon>
        <taxon>Adinetidae</taxon>
        <taxon>Adineta</taxon>
    </lineage>
</organism>
<dbReference type="Gene3D" id="3.40.50.300">
    <property type="entry name" value="P-loop containing nucleotide triphosphate hydrolases"/>
    <property type="match status" value="1"/>
</dbReference>
<evidence type="ECO:0000256" key="2">
    <source>
        <dbReference type="ARBA" id="ARBA00023134"/>
    </source>
</evidence>
<dbReference type="GO" id="GO:0016020">
    <property type="term" value="C:membrane"/>
    <property type="evidence" value="ECO:0007669"/>
    <property type="project" value="TreeGrafter"/>
</dbReference>
<dbReference type="GO" id="GO:0008017">
    <property type="term" value="F:microtubule binding"/>
    <property type="evidence" value="ECO:0007669"/>
    <property type="project" value="TreeGrafter"/>
</dbReference>
<dbReference type="GO" id="GO:0005525">
    <property type="term" value="F:GTP binding"/>
    <property type="evidence" value="ECO:0007669"/>
    <property type="project" value="UniProtKB-KW"/>
</dbReference>
<gene>
    <name evidence="6" type="ORF">VCS650_LOCUS6015</name>
</gene>